<sequence length="63" mass="7386">MRIDRLSPRRHIWVLLEREDDVMFEVAQSFQTYLTPWAARDAGKQLLRCGGSDVAHERLRTTS</sequence>
<dbReference type="AlphaFoldDB" id="A0A2W5STV4"/>
<accession>A0A2W5STV4</accession>
<organism evidence="1 2">
    <name type="scientific">Variovorax paradoxus</name>
    <dbReference type="NCBI Taxonomy" id="34073"/>
    <lineage>
        <taxon>Bacteria</taxon>
        <taxon>Pseudomonadati</taxon>
        <taxon>Pseudomonadota</taxon>
        <taxon>Betaproteobacteria</taxon>
        <taxon>Burkholderiales</taxon>
        <taxon>Comamonadaceae</taxon>
        <taxon>Variovorax</taxon>
    </lineage>
</organism>
<gene>
    <name evidence="1" type="ORF">DI563_01135</name>
</gene>
<evidence type="ECO:0000313" key="2">
    <source>
        <dbReference type="Proteomes" id="UP000249135"/>
    </source>
</evidence>
<reference evidence="1 2" key="1">
    <citation type="submission" date="2017-08" db="EMBL/GenBank/DDBJ databases">
        <title>Infants hospitalized years apart are colonized by the same room-sourced microbial strains.</title>
        <authorList>
            <person name="Brooks B."/>
            <person name="Olm M.R."/>
            <person name="Firek B.A."/>
            <person name="Baker R."/>
            <person name="Thomas B.C."/>
            <person name="Morowitz M.J."/>
            <person name="Banfield J.F."/>
        </authorList>
    </citation>
    <scope>NUCLEOTIDE SEQUENCE [LARGE SCALE GENOMIC DNA]</scope>
    <source>
        <strain evidence="1">S2_005_003_R2_41</strain>
    </source>
</reference>
<evidence type="ECO:0000313" key="1">
    <source>
        <dbReference type="EMBL" id="PZQ78180.1"/>
    </source>
</evidence>
<proteinExistence type="predicted"/>
<name>A0A2W5STV4_VARPD</name>
<protein>
    <submittedName>
        <fullName evidence="1">Uncharacterized protein</fullName>
    </submittedName>
</protein>
<dbReference type="EMBL" id="QFPP01000004">
    <property type="protein sequence ID" value="PZQ78180.1"/>
    <property type="molecule type" value="Genomic_DNA"/>
</dbReference>
<comment type="caution">
    <text evidence="1">The sequence shown here is derived from an EMBL/GenBank/DDBJ whole genome shotgun (WGS) entry which is preliminary data.</text>
</comment>
<dbReference type="Proteomes" id="UP000249135">
    <property type="component" value="Unassembled WGS sequence"/>
</dbReference>